<keyword evidence="2" id="KW-1185">Reference proteome</keyword>
<dbReference type="AlphaFoldDB" id="A0A7V8V7Y4"/>
<accession>A0A7V8V7Y4</accession>
<organism evidence="1 2">
    <name type="scientific">Bremerella alba</name>
    <dbReference type="NCBI Taxonomy" id="980252"/>
    <lineage>
        <taxon>Bacteria</taxon>
        <taxon>Pseudomonadati</taxon>
        <taxon>Planctomycetota</taxon>
        <taxon>Planctomycetia</taxon>
        <taxon>Pirellulales</taxon>
        <taxon>Pirellulaceae</taxon>
        <taxon>Bremerella</taxon>
    </lineage>
</organism>
<dbReference type="Proteomes" id="UP000551616">
    <property type="component" value="Unassembled WGS sequence"/>
</dbReference>
<reference evidence="1 2" key="1">
    <citation type="submission" date="2020-05" db="EMBL/GenBank/DDBJ databases">
        <title>Bremerella alba sp. nov., a novel planctomycete isolated from the surface of the macroalga Fucus spiralis.</title>
        <authorList>
            <person name="Godinho O."/>
            <person name="Botelho R."/>
            <person name="Albuquerque L."/>
            <person name="Wiegand S."/>
            <person name="Da Costa M.S."/>
            <person name="Lobo-Da-Cunha A."/>
            <person name="Jogler C."/>
            <person name="Lage O.M."/>
        </authorList>
    </citation>
    <scope>NUCLEOTIDE SEQUENCE [LARGE SCALE GENOMIC DNA]</scope>
    <source>
        <strain evidence="1 2">FF15</strain>
    </source>
</reference>
<evidence type="ECO:0000313" key="1">
    <source>
        <dbReference type="EMBL" id="MBA2116336.1"/>
    </source>
</evidence>
<evidence type="ECO:0008006" key="3">
    <source>
        <dbReference type="Google" id="ProtNLM"/>
    </source>
</evidence>
<evidence type="ECO:0000313" key="2">
    <source>
        <dbReference type="Proteomes" id="UP000551616"/>
    </source>
</evidence>
<dbReference type="PROSITE" id="PS51257">
    <property type="entry name" value="PROKAR_LIPOPROTEIN"/>
    <property type="match status" value="1"/>
</dbReference>
<dbReference type="EMBL" id="JABRWO010000009">
    <property type="protein sequence ID" value="MBA2116336.1"/>
    <property type="molecule type" value="Genomic_DNA"/>
</dbReference>
<gene>
    <name evidence="1" type="ORF">HOV93_35250</name>
</gene>
<comment type="caution">
    <text evidence="1">The sequence shown here is derived from an EMBL/GenBank/DDBJ whole genome shotgun (WGS) entry which is preliminary data.</text>
</comment>
<name>A0A7V8V7Y4_9BACT</name>
<proteinExistence type="predicted"/>
<protein>
    <recommendedName>
        <fullName evidence="3">Flagellar protein FliL</fullName>
    </recommendedName>
</protein>
<sequence length="159" mass="18434">MLQRSDSLRNLLTPWLKTSWVRIAALTAMVFLVGCGKPYRPPEQAARDMPDALVPVEVDLGKFECTIPNDKTNSTIQIDFHPFAKLPRYKSQELEQVLESHKSRFRHDVLLRVRKFDRPTLNDPDLAQLREAIVKAAGQILKENKIEMIGFYHFQFLEE</sequence>
<dbReference type="RefSeq" id="WP_207397736.1">
    <property type="nucleotide sequence ID" value="NZ_JABRWO010000009.1"/>
</dbReference>